<dbReference type="EMBL" id="MT143899">
    <property type="protein sequence ID" value="QJH92546.1"/>
    <property type="molecule type" value="Genomic_DNA"/>
</dbReference>
<name>A0A6M3X471_9ZZZZ</name>
<dbReference type="AlphaFoldDB" id="A0A6M3X471"/>
<keyword evidence="1" id="KW-0472">Membrane</keyword>
<reference evidence="2" key="1">
    <citation type="submission" date="2020-03" db="EMBL/GenBank/DDBJ databases">
        <title>The deep terrestrial virosphere.</title>
        <authorList>
            <person name="Holmfeldt K."/>
            <person name="Nilsson E."/>
            <person name="Simone D."/>
            <person name="Lopez-Fernandez M."/>
            <person name="Wu X."/>
            <person name="de Brujin I."/>
            <person name="Lundin D."/>
            <person name="Andersson A."/>
            <person name="Bertilsson S."/>
            <person name="Dopson M."/>
        </authorList>
    </citation>
    <scope>NUCLEOTIDE SEQUENCE</scope>
    <source>
        <strain evidence="2">MM171A03450</strain>
    </source>
</reference>
<protein>
    <submittedName>
        <fullName evidence="2">Uncharacterized protein</fullName>
    </submittedName>
</protein>
<accession>A0A6M3X471</accession>
<proteinExistence type="predicted"/>
<keyword evidence="1" id="KW-1133">Transmembrane helix</keyword>
<keyword evidence="1" id="KW-0812">Transmembrane</keyword>
<evidence type="ECO:0000313" key="2">
    <source>
        <dbReference type="EMBL" id="QJH92546.1"/>
    </source>
</evidence>
<evidence type="ECO:0000256" key="1">
    <source>
        <dbReference type="SAM" id="Phobius"/>
    </source>
</evidence>
<feature type="transmembrane region" description="Helical" evidence="1">
    <location>
        <begin position="21"/>
        <end position="40"/>
    </location>
</feature>
<sequence length="125" mass="14374">MEIKDALVKVKRTLSGFKVQTVLIVLLSITVATLGWTAYWKPKSVDTQRMLSELREMLTEKFDQSIKERDVKIKDLSNRLIVSNGKYKALVKKQKELRDASAKIELPKTNKELRARFVALGFPPR</sequence>
<organism evidence="2">
    <name type="scientific">viral metagenome</name>
    <dbReference type="NCBI Taxonomy" id="1070528"/>
    <lineage>
        <taxon>unclassified sequences</taxon>
        <taxon>metagenomes</taxon>
        <taxon>organismal metagenomes</taxon>
    </lineage>
</organism>
<gene>
    <name evidence="2" type="ORF">MM171A03450_0006</name>
</gene>